<gene>
    <name evidence="5 9" type="primary">xseA</name>
    <name evidence="9" type="ORF">C1880_06300</name>
</gene>
<dbReference type="Pfam" id="PF13742">
    <property type="entry name" value="tRNA_anti_2"/>
    <property type="match status" value="1"/>
</dbReference>
<evidence type="ECO:0000259" key="8">
    <source>
        <dbReference type="Pfam" id="PF13742"/>
    </source>
</evidence>
<dbReference type="OrthoDB" id="9802795at2"/>
<evidence type="ECO:0000256" key="3">
    <source>
        <dbReference type="ARBA" id="ARBA00022801"/>
    </source>
</evidence>
<dbReference type="InterPro" id="IPR003753">
    <property type="entry name" value="Exonuc_VII_L"/>
</dbReference>
<dbReference type="Proteomes" id="UP000253792">
    <property type="component" value="Unassembled WGS sequence"/>
</dbReference>
<dbReference type="GO" id="GO:0006308">
    <property type="term" value="P:DNA catabolic process"/>
    <property type="evidence" value="ECO:0007669"/>
    <property type="project" value="UniProtKB-UniRule"/>
</dbReference>
<dbReference type="NCBIfam" id="TIGR00237">
    <property type="entry name" value="xseA"/>
    <property type="match status" value="1"/>
</dbReference>
<feature type="domain" description="OB-fold nucleic acid binding" evidence="8">
    <location>
        <begin position="2"/>
        <end position="91"/>
    </location>
</feature>
<evidence type="ECO:0000256" key="5">
    <source>
        <dbReference type="HAMAP-Rule" id="MF_00378"/>
    </source>
</evidence>
<evidence type="ECO:0000256" key="6">
    <source>
        <dbReference type="RuleBase" id="RU004355"/>
    </source>
</evidence>
<dbReference type="CDD" id="cd04489">
    <property type="entry name" value="ExoVII_LU_OBF"/>
    <property type="match status" value="1"/>
</dbReference>
<feature type="domain" description="Exonuclease VII large subunit C-terminal" evidence="7">
    <location>
        <begin position="117"/>
        <end position="388"/>
    </location>
</feature>
<reference evidence="9 10" key="1">
    <citation type="journal article" date="2018" name="Elife">
        <title>Discovery and characterization of a prevalent human gut bacterial enzyme sufficient for the inactivation of a family of plant toxins.</title>
        <authorList>
            <person name="Koppel N."/>
            <person name="Bisanz J.E."/>
            <person name="Pandelia M.E."/>
            <person name="Turnbaugh P.J."/>
            <person name="Balskus E.P."/>
        </authorList>
    </citation>
    <scope>NUCLEOTIDE SEQUENCE [LARGE SCALE GENOMIC DNA]</scope>
    <source>
        <strain evidence="10">anaerobia AP69FAA</strain>
    </source>
</reference>
<evidence type="ECO:0000259" key="7">
    <source>
        <dbReference type="Pfam" id="PF02601"/>
    </source>
</evidence>
<dbReference type="EC" id="3.1.11.6" evidence="5"/>
<dbReference type="InterPro" id="IPR025824">
    <property type="entry name" value="OB-fold_nuc-bd_dom"/>
</dbReference>
<comment type="subunit">
    <text evidence="5">Heterooligomer composed of large and small subunits.</text>
</comment>
<dbReference type="RefSeq" id="WP_114620847.1">
    <property type="nucleotide sequence ID" value="NZ_PPTP01000005.1"/>
</dbReference>
<dbReference type="PANTHER" id="PTHR30008:SF0">
    <property type="entry name" value="EXODEOXYRIBONUCLEASE 7 LARGE SUBUNIT"/>
    <property type="match status" value="1"/>
</dbReference>
<evidence type="ECO:0000313" key="10">
    <source>
        <dbReference type="Proteomes" id="UP000253792"/>
    </source>
</evidence>
<dbReference type="EMBL" id="PPTP01000005">
    <property type="protein sequence ID" value="RDB55428.1"/>
    <property type="molecule type" value="Genomic_DNA"/>
</dbReference>
<keyword evidence="1 5" id="KW-0963">Cytoplasm</keyword>
<name>A0A369LBR7_9ACTN</name>
<comment type="function">
    <text evidence="5">Bidirectionally degrades single-stranded DNA into large acid-insoluble oligonucleotides, which are then degraded further into small acid-soluble oligonucleotides.</text>
</comment>
<dbReference type="GO" id="GO:0003676">
    <property type="term" value="F:nucleic acid binding"/>
    <property type="evidence" value="ECO:0007669"/>
    <property type="project" value="InterPro"/>
</dbReference>
<evidence type="ECO:0000256" key="4">
    <source>
        <dbReference type="ARBA" id="ARBA00022839"/>
    </source>
</evidence>
<dbReference type="GO" id="GO:0009318">
    <property type="term" value="C:exodeoxyribonuclease VII complex"/>
    <property type="evidence" value="ECO:0007669"/>
    <property type="project" value="UniProtKB-UniRule"/>
</dbReference>
<dbReference type="PANTHER" id="PTHR30008">
    <property type="entry name" value="EXODEOXYRIBONUCLEASE 7 LARGE SUBUNIT"/>
    <property type="match status" value="1"/>
</dbReference>
<comment type="similarity">
    <text evidence="5 6">Belongs to the XseA family.</text>
</comment>
<dbReference type="Pfam" id="PF02601">
    <property type="entry name" value="Exonuc_VII_L"/>
    <property type="match status" value="1"/>
</dbReference>
<evidence type="ECO:0000256" key="2">
    <source>
        <dbReference type="ARBA" id="ARBA00022722"/>
    </source>
</evidence>
<organism evidence="9 10">
    <name type="scientific">Senegalimassilia anaerobia</name>
    <dbReference type="NCBI Taxonomy" id="1473216"/>
    <lineage>
        <taxon>Bacteria</taxon>
        <taxon>Bacillati</taxon>
        <taxon>Actinomycetota</taxon>
        <taxon>Coriobacteriia</taxon>
        <taxon>Coriobacteriales</taxon>
        <taxon>Coriobacteriaceae</taxon>
        <taxon>Senegalimassilia</taxon>
    </lineage>
</organism>
<keyword evidence="2 5" id="KW-0540">Nuclease</keyword>
<comment type="caution">
    <text evidence="9">The sequence shown here is derived from an EMBL/GenBank/DDBJ whole genome shotgun (WGS) entry which is preliminary data.</text>
</comment>
<dbReference type="STRING" id="1034345.GCA_000236865_00105"/>
<keyword evidence="10" id="KW-1185">Reference proteome</keyword>
<evidence type="ECO:0000256" key="1">
    <source>
        <dbReference type="ARBA" id="ARBA00022490"/>
    </source>
</evidence>
<dbReference type="AlphaFoldDB" id="A0A369LBR7"/>
<sequence length="486" mass="51804">MSVSAAMQLAKGALEGVTVRLVGEISELSNKPGYKAVYFTVKDKSASLPCMMWNNRFRAAGVQVAVGQLVELTGRFTLYAAKGRMNFDVFSLAPVGEGQLRLQVANLARKLSAEGLADPARKLPLPAYPLTIGLVTSPRGDAVHDVLRTLRRRFPVARVLFSGVAVEGPQAPAGIVEGMRAVVHAGAEVVLVVRGGGSYEDLMPFNDEFLARMIVKCPVPVVTGIGHEPDTSIADMVADLRASTPTAAAEAVSPARENLEALFDARRSSLDACVQRALEGSAAQVGRFAGRPVFCDPNALLAASSQGVDLCADRLGRALPASLDRDRAQADRLRERLGSALPNALTLDAAAVRRQRERLTQALSQVLDPPTSQTQRARERLVHVIPQACERTRMSLDHEQRRLRSAGCQLLEPFRRQAGLSAAQLDALSPLAVLGRGYSIARDGDGGVVKSVEQAKPGQPLDVTVSDGVIECCVSGVRRAGVDDIA</sequence>
<comment type="subcellular location">
    <subcellularLocation>
        <location evidence="5 6">Cytoplasm</location>
    </subcellularLocation>
</comment>
<keyword evidence="4 5" id="KW-0269">Exonuclease</keyword>
<dbReference type="GO" id="GO:0008855">
    <property type="term" value="F:exodeoxyribonuclease VII activity"/>
    <property type="evidence" value="ECO:0007669"/>
    <property type="project" value="UniProtKB-UniRule"/>
</dbReference>
<evidence type="ECO:0000313" key="9">
    <source>
        <dbReference type="EMBL" id="RDB55428.1"/>
    </source>
</evidence>
<dbReference type="HAMAP" id="MF_00378">
    <property type="entry name" value="Exonuc_7_L"/>
    <property type="match status" value="1"/>
</dbReference>
<proteinExistence type="inferred from homology"/>
<protein>
    <recommendedName>
        <fullName evidence="5">Exodeoxyribonuclease 7 large subunit</fullName>
        <ecNumber evidence="5">3.1.11.6</ecNumber>
    </recommendedName>
    <alternativeName>
        <fullName evidence="5">Exodeoxyribonuclease VII large subunit</fullName>
        <shortName evidence="5">Exonuclease VII large subunit</shortName>
    </alternativeName>
</protein>
<dbReference type="GO" id="GO:0005737">
    <property type="term" value="C:cytoplasm"/>
    <property type="evidence" value="ECO:0007669"/>
    <property type="project" value="UniProtKB-SubCell"/>
</dbReference>
<keyword evidence="3 5" id="KW-0378">Hydrolase</keyword>
<accession>A0A369LBR7</accession>
<comment type="catalytic activity">
    <reaction evidence="5 6">
        <text>Exonucleolytic cleavage in either 5'- to 3'- or 3'- to 5'-direction to yield nucleoside 5'-phosphates.</text>
        <dbReference type="EC" id="3.1.11.6"/>
    </reaction>
</comment>
<dbReference type="InterPro" id="IPR020579">
    <property type="entry name" value="Exonuc_VII_lsu_C"/>
</dbReference>